<evidence type="ECO:0000313" key="3">
    <source>
        <dbReference type="Proteomes" id="UP001610334"/>
    </source>
</evidence>
<sequence>MKLANTLLTLTLLIPAIFSSPTPNSKRDLAEYSGIITGLTDATNEFSSSISEYSSGTISGYDLLTYADDLLNAYIDTPSEINSLPSLSVSDALGLVNAFIALQEATANMIDNLISVKPNLVADMLDNEFLTWLGNLRGEMERLRDAIVDKTPSPLKDIVYSLLDTIPAEGAKMHHFSQ</sequence>
<keyword evidence="3" id="KW-1185">Reference proteome</keyword>
<dbReference type="Proteomes" id="UP001610334">
    <property type="component" value="Unassembled WGS sequence"/>
</dbReference>
<evidence type="ECO:0000313" key="2">
    <source>
        <dbReference type="EMBL" id="KAL2809918.1"/>
    </source>
</evidence>
<dbReference type="Pfam" id="PF12296">
    <property type="entry name" value="HsbA"/>
    <property type="match status" value="1"/>
</dbReference>
<feature type="signal peptide" evidence="1">
    <location>
        <begin position="1"/>
        <end position="19"/>
    </location>
</feature>
<proteinExistence type="predicted"/>
<organism evidence="2 3">
    <name type="scientific">Aspergillus granulosus</name>
    <dbReference type="NCBI Taxonomy" id="176169"/>
    <lineage>
        <taxon>Eukaryota</taxon>
        <taxon>Fungi</taxon>
        <taxon>Dikarya</taxon>
        <taxon>Ascomycota</taxon>
        <taxon>Pezizomycotina</taxon>
        <taxon>Eurotiomycetes</taxon>
        <taxon>Eurotiomycetidae</taxon>
        <taxon>Eurotiales</taxon>
        <taxon>Aspergillaceae</taxon>
        <taxon>Aspergillus</taxon>
        <taxon>Aspergillus subgen. Nidulantes</taxon>
    </lineage>
</organism>
<reference evidence="2 3" key="1">
    <citation type="submission" date="2024-07" db="EMBL/GenBank/DDBJ databases">
        <title>Section-level genome sequencing and comparative genomics of Aspergillus sections Usti and Cavernicolus.</title>
        <authorList>
            <consortium name="Lawrence Berkeley National Laboratory"/>
            <person name="Nybo J.L."/>
            <person name="Vesth T.C."/>
            <person name="Theobald S."/>
            <person name="Frisvad J.C."/>
            <person name="Larsen T.O."/>
            <person name="Kjaerboelling I."/>
            <person name="Rothschild-Mancinelli K."/>
            <person name="Lyhne E.K."/>
            <person name="Kogle M.E."/>
            <person name="Barry K."/>
            <person name="Clum A."/>
            <person name="Na H."/>
            <person name="Ledsgaard L."/>
            <person name="Lin J."/>
            <person name="Lipzen A."/>
            <person name="Kuo A."/>
            <person name="Riley R."/>
            <person name="Mondo S."/>
            <person name="Labutti K."/>
            <person name="Haridas S."/>
            <person name="Pangalinan J."/>
            <person name="Salamov A.A."/>
            <person name="Simmons B.A."/>
            <person name="Magnuson J.K."/>
            <person name="Chen J."/>
            <person name="Drula E."/>
            <person name="Henrissat B."/>
            <person name="Wiebenga A."/>
            <person name="Lubbers R.J."/>
            <person name="Gomes A.C."/>
            <person name="Makela M.R."/>
            <person name="Stajich J."/>
            <person name="Grigoriev I.V."/>
            <person name="Mortensen U.H."/>
            <person name="De Vries R.P."/>
            <person name="Baker S.E."/>
            <person name="Andersen M.R."/>
        </authorList>
    </citation>
    <scope>NUCLEOTIDE SEQUENCE [LARGE SCALE GENOMIC DNA]</scope>
    <source>
        <strain evidence="2 3">CBS 588.65</strain>
    </source>
</reference>
<comment type="caution">
    <text evidence="2">The sequence shown here is derived from an EMBL/GenBank/DDBJ whole genome shotgun (WGS) entry which is preliminary data.</text>
</comment>
<gene>
    <name evidence="2" type="ORF">BJX63DRAFT_434776</name>
</gene>
<feature type="chain" id="PRO_5046265578" evidence="1">
    <location>
        <begin position="20"/>
        <end position="178"/>
    </location>
</feature>
<evidence type="ECO:0000256" key="1">
    <source>
        <dbReference type="SAM" id="SignalP"/>
    </source>
</evidence>
<dbReference type="PANTHER" id="PTHR38123">
    <property type="entry name" value="CELL WALL SERINE-THREONINE-RICH GALACTOMANNOPROTEIN MP1 (AFU_ORTHOLOGUE AFUA_4G03240)"/>
    <property type="match status" value="1"/>
</dbReference>
<protein>
    <submittedName>
        <fullName evidence="2">Uncharacterized protein</fullName>
    </submittedName>
</protein>
<keyword evidence="1" id="KW-0732">Signal</keyword>
<accession>A0ABR4H389</accession>
<dbReference type="Gene3D" id="1.20.1280.140">
    <property type="match status" value="1"/>
</dbReference>
<dbReference type="InterPro" id="IPR021054">
    <property type="entry name" value="Cell_wall_mannoprotein_1"/>
</dbReference>
<dbReference type="PANTHER" id="PTHR38123:SF6">
    <property type="entry name" value="CELL WALL SERINE-THREONINE-RICH GALACTOMANNOPROTEIN MP1 (AFU_ORTHOLOGUE AFUA_4G03240)"/>
    <property type="match status" value="1"/>
</dbReference>
<name>A0ABR4H389_9EURO</name>
<dbReference type="EMBL" id="JBFXLT010000080">
    <property type="protein sequence ID" value="KAL2809918.1"/>
    <property type="molecule type" value="Genomic_DNA"/>
</dbReference>